<dbReference type="FunCoup" id="A0A0H2RVN3">
    <property type="interactions" value="17"/>
</dbReference>
<dbReference type="InterPro" id="IPR039196">
    <property type="entry name" value="Fmc1"/>
</dbReference>
<dbReference type="PANTHER" id="PTHR28015">
    <property type="entry name" value="ATP SYNTHASE ASSEMBLY FACTOR FMC1, MITOCHONDRIAL"/>
    <property type="match status" value="1"/>
</dbReference>
<dbReference type="Pfam" id="PF13233">
    <property type="entry name" value="Complex1_LYR_2"/>
    <property type="match status" value="1"/>
</dbReference>
<dbReference type="AlphaFoldDB" id="A0A0H2RVN3"/>
<evidence type="ECO:0000313" key="2">
    <source>
        <dbReference type="Proteomes" id="UP000053477"/>
    </source>
</evidence>
<dbReference type="GO" id="GO:0005759">
    <property type="term" value="C:mitochondrial matrix"/>
    <property type="evidence" value="ECO:0007669"/>
    <property type="project" value="TreeGrafter"/>
</dbReference>
<dbReference type="InParanoid" id="A0A0H2RVN3"/>
<keyword evidence="2" id="KW-1185">Reference proteome</keyword>
<sequence length="111" mass="12801">MATKLRTAYRSLVREARKLNSPRVDAKNDISRHFRAAVESQKQGQDGRYDELVRDVSNAALFLKSQRAYNELLERYNPLHGMSQEERTVATARRVGLDMPIEKKHGDSEEK</sequence>
<dbReference type="EMBL" id="KQ085926">
    <property type="protein sequence ID" value="KLO15672.1"/>
    <property type="molecule type" value="Genomic_DNA"/>
</dbReference>
<name>A0A0H2RVN3_9AGAM</name>
<evidence type="ECO:0000313" key="1">
    <source>
        <dbReference type="EMBL" id="KLO15672.1"/>
    </source>
</evidence>
<dbReference type="Proteomes" id="UP000053477">
    <property type="component" value="Unassembled WGS sequence"/>
</dbReference>
<dbReference type="PANTHER" id="PTHR28015:SF1">
    <property type="entry name" value="ATP SYNTHASE ASSEMBLY FACTOR FMC1, MITOCHONDRIAL"/>
    <property type="match status" value="1"/>
</dbReference>
<protein>
    <submittedName>
        <fullName evidence="1">Uncharacterized protein</fullName>
    </submittedName>
</protein>
<dbReference type="OrthoDB" id="15893at2759"/>
<organism evidence="1 2">
    <name type="scientific">Schizopora paradoxa</name>
    <dbReference type="NCBI Taxonomy" id="27342"/>
    <lineage>
        <taxon>Eukaryota</taxon>
        <taxon>Fungi</taxon>
        <taxon>Dikarya</taxon>
        <taxon>Basidiomycota</taxon>
        <taxon>Agaricomycotina</taxon>
        <taxon>Agaricomycetes</taxon>
        <taxon>Hymenochaetales</taxon>
        <taxon>Schizoporaceae</taxon>
        <taxon>Schizopora</taxon>
    </lineage>
</organism>
<accession>A0A0H2RVN3</accession>
<proteinExistence type="predicted"/>
<reference evidence="1 2" key="1">
    <citation type="submission" date="2015-04" db="EMBL/GenBank/DDBJ databases">
        <title>Complete genome sequence of Schizopora paradoxa KUC8140, a cosmopolitan wood degrader in East Asia.</title>
        <authorList>
            <consortium name="DOE Joint Genome Institute"/>
            <person name="Min B."/>
            <person name="Park H."/>
            <person name="Jang Y."/>
            <person name="Kim J.-J."/>
            <person name="Kim K.H."/>
            <person name="Pangilinan J."/>
            <person name="Lipzen A."/>
            <person name="Riley R."/>
            <person name="Grigoriev I.V."/>
            <person name="Spatafora J.W."/>
            <person name="Choi I.-G."/>
        </authorList>
    </citation>
    <scope>NUCLEOTIDE SEQUENCE [LARGE SCALE GENOMIC DNA]</scope>
    <source>
        <strain evidence="1 2">KUC8140</strain>
    </source>
</reference>
<gene>
    <name evidence="1" type="ORF">SCHPADRAFT_251218</name>
</gene>
<dbReference type="GO" id="GO:0033615">
    <property type="term" value="P:mitochondrial proton-transporting ATP synthase complex assembly"/>
    <property type="evidence" value="ECO:0007669"/>
    <property type="project" value="InterPro"/>
</dbReference>
<dbReference type="STRING" id="27342.A0A0H2RVN3"/>